<name>A0A7X4YUX1_9BACL</name>
<feature type="binding site" evidence="2">
    <location>
        <begin position="11"/>
        <end position="18"/>
    </location>
    <ligand>
        <name>ATP</name>
        <dbReference type="ChEBI" id="CHEBI:30616"/>
    </ligand>
</feature>
<reference evidence="3 4" key="1">
    <citation type="submission" date="2020-01" db="EMBL/GenBank/DDBJ databases">
        <title>Paenibacillus soybeanensis sp. nov. isolated from the nodules of soybean (Glycine max(L.) Merr).</title>
        <authorList>
            <person name="Wang H."/>
        </authorList>
    </citation>
    <scope>NUCLEOTIDE SEQUENCE [LARGE SCALE GENOMIC DNA]</scope>
    <source>
        <strain evidence="3 4">DSM 23054</strain>
    </source>
</reference>
<dbReference type="SUPFAM" id="SSF52540">
    <property type="entry name" value="P-loop containing nucleoside triphosphate hydrolases"/>
    <property type="match status" value="1"/>
</dbReference>
<evidence type="ECO:0000313" key="3">
    <source>
        <dbReference type="EMBL" id="NBC71909.1"/>
    </source>
</evidence>
<dbReference type="OrthoDB" id="9811101at2"/>
<dbReference type="RefSeq" id="WP_161702334.1">
    <property type="nucleotide sequence ID" value="NZ_JAAAMU010000014.1"/>
</dbReference>
<organism evidence="3 4">
    <name type="scientific">Paenibacillus sacheonensis</name>
    <dbReference type="NCBI Taxonomy" id="742054"/>
    <lineage>
        <taxon>Bacteria</taxon>
        <taxon>Bacillati</taxon>
        <taxon>Bacillota</taxon>
        <taxon>Bacilli</taxon>
        <taxon>Bacillales</taxon>
        <taxon>Paenibacillaceae</taxon>
        <taxon>Paenibacillus</taxon>
    </lineage>
</organism>
<dbReference type="Proteomes" id="UP000558113">
    <property type="component" value="Unassembled WGS sequence"/>
</dbReference>
<dbReference type="PIRSF" id="PIRSF007531">
    <property type="entry name" value="CPT"/>
    <property type="match status" value="1"/>
</dbReference>
<dbReference type="GO" id="GO:0016740">
    <property type="term" value="F:transferase activity"/>
    <property type="evidence" value="ECO:0007669"/>
    <property type="project" value="InterPro"/>
</dbReference>
<dbReference type="Pfam" id="PF07931">
    <property type="entry name" value="CPT"/>
    <property type="match status" value="1"/>
</dbReference>
<keyword evidence="4" id="KW-1185">Reference proteome</keyword>
<dbReference type="EMBL" id="JAAAMU010000014">
    <property type="protein sequence ID" value="NBC71909.1"/>
    <property type="molecule type" value="Genomic_DNA"/>
</dbReference>
<protein>
    <submittedName>
        <fullName evidence="3">AAA family ATPase</fullName>
    </submittedName>
</protein>
<evidence type="ECO:0000256" key="1">
    <source>
        <dbReference type="PIRSR" id="PIRSR007531-1"/>
    </source>
</evidence>
<sequence length="202" mass="22955">MKQGTIVFLNGTSSSGKTSISNELLNHNEFAFHHVSIDDFFKRLFGDYIDFINTTCASAESADRKAEQVPNDILIDPLVELFFSTVKFMSAKGMNVVVDTVNDSDERLNACLRLLSDHPVLFVGVTCSKEELMRREKLRGDREIGLAISQYDNVYRLHEYDLELNTETLRSDECANLIVDFLRSNREYTAFQKLSHRSVGVS</sequence>
<comment type="caution">
    <text evidence="3">The sequence shown here is derived from an EMBL/GenBank/DDBJ whole genome shotgun (WGS) entry which is preliminary data.</text>
</comment>
<evidence type="ECO:0000313" key="4">
    <source>
        <dbReference type="Proteomes" id="UP000558113"/>
    </source>
</evidence>
<accession>A0A7X4YUX1</accession>
<dbReference type="InterPro" id="IPR012853">
    <property type="entry name" value="CPT"/>
</dbReference>
<gene>
    <name evidence="3" type="ORF">GT003_23175</name>
</gene>
<dbReference type="Gene3D" id="3.40.50.300">
    <property type="entry name" value="P-loop containing nucleotide triphosphate hydrolases"/>
    <property type="match status" value="1"/>
</dbReference>
<evidence type="ECO:0000256" key="2">
    <source>
        <dbReference type="PIRSR" id="PIRSR007531-2"/>
    </source>
</evidence>
<dbReference type="GO" id="GO:0005524">
    <property type="term" value="F:ATP binding"/>
    <property type="evidence" value="ECO:0007669"/>
    <property type="project" value="InterPro"/>
</dbReference>
<dbReference type="AlphaFoldDB" id="A0A7X4YUX1"/>
<dbReference type="InterPro" id="IPR027417">
    <property type="entry name" value="P-loop_NTPase"/>
</dbReference>
<proteinExistence type="predicted"/>
<feature type="active site" evidence="1">
    <location>
        <position position="38"/>
    </location>
</feature>